<feature type="domain" description="BP28 C-terminal" evidence="3">
    <location>
        <begin position="62"/>
        <end position="244"/>
    </location>
</feature>
<dbReference type="PANTHER" id="PTHR13457">
    <property type="entry name" value="BAP28"/>
    <property type="match status" value="1"/>
</dbReference>
<reference evidence="4 5" key="1">
    <citation type="journal article" date="2013" name="Nat. Commun.">
        <title>Genome analysis reveals insights into physiology and longevity of the Brandt's bat Myotis brandtii.</title>
        <authorList>
            <person name="Seim I."/>
            <person name="Fang X."/>
            <person name="Xiong Z."/>
            <person name="Lobanov A.V."/>
            <person name="Huang Z."/>
            <person name="Ma S."/>
            <person name="Feng Y."/>
            <person name="Turanov A.A."/>
            <person name="Zhu Y."/>
            <person name="Lenz T.L."/>
            <person name="Gerashchenko M.V."/>
            <person name="Fan D."/>
            <person name="Hee Yim S."/>
            <person name="Yao X."/>
            <person name="Jordan D."/>
            <person name="Xiong Y."/>
            <person name="Ma Y."/>
            <person name="Lyapunov A.N."/>
            <person name="Chen G."/>
            <person name="Kulakova O.I."/>
            <person name="Sun Y."/>
            <person name="Lee S.G."/>
            <person name="Bronson R.T."/>
            <person name="Moskalev A.A."/>
            <person name="Sunyaev S.R."/>
            <person name="Zhang G."/>
            <person name="Krogh A."/>
            <person name="Wang J."/>
            <person name="Gladyshev V.N."/>
        </authorList>
    </citation>
    <scope>NUCLEOTIDE SEQUENCE [LARGE SCALE GENOMIC DNA]</scope>
</reference>
<dbReference type="GO" id="GO:0000462">
    <property type="term" value="P:maturation of SSU-rRNA from tricistronic rRNA transcript (SSU-rRNA, 5.8S rRNA, LSU-rRNA)"/>
    <property type="evidence" value="ECO:0007669"/>
    <property type="project" value="TreeGrafter"/>
</dbReference>
<proteinExistence type="inferred from homology"/>
<keyword evidence="2" id="KW-0698">rRNA processing</keyword>
<comment type="function">
    <text evidence="2">Involved in nucleolar processing of pre-18S ribosomal RNA.</text>
</comment>
<evidence type="ECO:0000256" key="1">
    <source>
        <dbReference type="ARBA" id="ARBA00023242"/>
    </source>
</evidence>
<dbReference type="GO" id="GO:0045943">
    <property type="term" value="P:positive regulation of transcription by RNA polymerase I"/>
    <property type="evidence" value="ECO:0007669"/>
    <property type="project" value="TreeGrafter"/>
</dbReference>
<evidence type="ECO:0000313" key="4">
    <source>
        <dbReference type="EMBL" id="EPQ20743.1"/>
    </source>
</evidence>
<dbReference type="GO" id="GO:0034455">
    <property type="term" value="C:t-UTP complex"/>
    <property type="evidence" value="ECO:0007669"/>
    <property type="project" value="TreeGrafter"/>
</dbReference>
<dbReference type="PANTHER" id="PTHR13457:SF1">
    <property type="entry name" value="HEAT REPEAT-CONTAINING PROTEIN 1"/>
    <property type="match status" value="1"/>
</dbReference>
<dbReference type="Pfam" id="PF08146">
    <property type="entry name" value="BP28CT"/>
    <property type="match status" value="1"/>
</dbReference>
<keyword evidence="2" id="KW-0690">Ribosome biogenesis</keyword>
<dbReference type="SMART" id="SM01036">
    <property type="entry name" value="BP28CT"/>
    <property type="match status" value="1"/>
</dbReference>
<keyword evidence="1 2" id="KW-0539">Nucleus</keyword>
<evidence type="ECO:0000259" key="3">
    <source>
        <dbReference type="SMART" id="SM01036"/>
    </source>
</evidence>
<dbReference type="AlphaFoldDB" id="S7QB27"/>
<dbReference type="GO" id="GO:0030686">
    <property type="term" value="C:90S preribosome"/>
    <property type="evidence" value="ECO:0007669"/>
    <property type="project" value="TreeGrafter"/>
</dbReference>
<organism evidence="4 5">
    <name type="scientific">Myotis brandtii</name>
    <name type="common">Brandt's bat</name>
    <dbReference type="NCBI Taxonomy" id="109478"/>
    <lineage>
        <taxon>Eukaryota</taxon>
        <taxon>Metazoa</taxon>
        <taxon>Chordata</taxon>
        <taxon>Craniata</taxon>
        <taxon>Vertebrata</taxon>
        <taxon>Euteleostomi</taxon>
        <taxon>Mammalia</taxon>
        <taxon>Eutheria</taxon>
        <taxon>Laurasiatheria</taxon>
        <taxon>Chiroptera</taxon>
        <taxon>Yangochiroptera</taxon>
        <taxon>Vespertilionidae</taxon>
        <taxon>Myotis</taxon>
    </lineage>
</organism>
<name>S7QB27_MYOBR</name>
<accession>S7QB27</accession>
<protein>
    <recommendedName>
        <fullName evidence="2">HEAT repeat-containing protein 1</fullName>
    </recommendedName>
</protein>
<evidence type="ECO:0000313" key="5">
    <source>
        <dbReference type="Proteomes" id="UP000052978"/>
    </source>
</evidence>
<dbReference type="GO" id="GO:0030515">
    <property type="term" value="F:snoRNA binding"/>
    <property type="evidence" value="ECO:0007669"/>
    <property type="project" value="TreeGrafter"/>
</dbReference>
<evidence type="ECO:0000256" key="2">
    <source>
        <dbReference type="RuleBase" id="RU367065"/>
    </source>
</evidence>
<comment type="subcellular location">
    <subcellularLocation>
        <location evidence="2">Nucleus</location>
        <location evidence="2">Nucleolus</location>
    </subcellularLocation>
</comment>
<keyword evidence="5" id="KW-1185">Reference proteome</keyword>
<dbReference type="InterPro" id="IPR040191">
    <property type="entry name" value="UTP10"/>
</dbReference>
<dbReference type="Proteomes" id="UP000052978">
    <property type="component" value="Unassembled WGS sequence"/>
</dbReference>
<keyword evidence="2" id="KW-0687">Ribonucleoprotein</keyword>
<dbReference type="InterPro" id="IPR012954">
    <property type="entry name" value="BP28_C_dom"/>
</dbReference>
<dbReference type="EMBL" id="KE314732">
    <property type="protein sequence ID" value="EPQ20743.1"/>
    <property type="molecule type" value="Genomic_DNA"/>
</dbReference>
<gene>
    <name evidence="4" type="ORF">D623_10000364</name>
</gene>
<sequence>MGAASQANVRLASLKKTLATTLSPRVLLPAINKTYKHTQKDWRNHMGPFMSILQEHIGVMKKEELTSHQSQLTTFFLEALDFRAQHPEVSLEPLPPILNAPAERQTKASCELFYWPENDLEEVGKTENHIIDCLVAMVVKLSEVTFRPLFFKLFDWAKTEDAPKDRLLTFYNLADCIAAKLKGLFTLFAGHLVKPFADTLNQVNISKTDEAFFDSENDPEKCCLLLQFILSCLHKIFLFDTQHFLSKERAEALMMPLVDQVTKSDHLLTSHFFVDLTYLHWWFY</sequence>
<dbReference type="GO" id="GO:0032040">
    <property type="term" value="C:small-subunit processome"/>
    <property type="evidence" value="ECO:0007669"/>
    <property type="project" value="TreeGrafter"/>
</dbReference>
<comment type="similarity">
    <text evidence="2">Belongs to the HEATR1/UTP10 family.</text>
</comment>